<dbReference type="Proteomes" id="UP000199339">
    <property type="component" value="Unassembled WGS sequence"/>
</dbReference>
<accession>A0A1I5AF53</accession>
<gene>
    <name evidence="1" type="ORF">SAMN04487961_3506</name>
</gene>
<protein>
    <submittedName>
        <fullName evidence="1">Uncharacterized protein</fullName>
    </submittedName>
</protein>
<evidence type="ECO:0000313" key="2">
    <source>
        <dbReference type="Proteomes" id="UP000199339"/>
    </source>
</evidence>
<keyword evidence="2" id="KW-1185">Reference proteome</keyword>
<dbReference type="InterPro" id="IPR051860">
    <property type="entry name" value="Plasmodium_CSP_Invasion"/>
</dbReference>
<name>A0A1I5AF53_9GAMM</name>
<organism evidence="1 2">
    <name type="scientific">Marinobacter pelagius</name>
    <dbReference type="NCBI Taxonomy" id="379482"/>
    <lineage>
        <taxon>Bacteria</taxon>
        <taxon>Pseudomonadati</taxon>
        <taxon>Pseudomonadota</taxon>
        <taxon>Gammaproteobacteria</taxon>
        <taxon>Pseudomonadales</taxon>
        <taxon>Marinobacteraceae</taxon>
        <taxon>Marinobacter</taxon>
    </lineage>
</organism>
<proteinExistence type="predicted"/>
<dbReference type="RefSeq" id="WP_175497305.1">
    <property type="nucleotide sequence ID" value="NZ_FOUR01000011.1"/>
</dbReference>
<dbReference type="PANTHER" id="PTHR44826">
    <property type="entry name" value="SPORE COAT PROTEIN SP85"/>
    <property type="match status" value="1"/>
</dbReference>
<reference evidence="2" key="1">
    <citation type="submission" date="2016-10" db="EMBL/GenBank/DDBJ databases">
        <authorList>
            <person name="Varghese N."/>
            <person name="Submissions S."/>
        </authorList>
    </citation>
    <scope>NUCLEOTIDE SEQUENCE [LARGE SCALE GENOMIC DNA]</scope>
    <source>
        <strain evidence="2">CGMCC 1.6775</strain>
    </source>
</reference>
<sequence>MKVLVSPEFSAKLSSLNVDEIRHLSAFITDAENTEKSDFLSSNRYGLTLLGNDIYNANIDSARLYFTINEDKDGDYVLLLDVSSTHSLPTRKVGGFFSSNNPKTNSSINPNINSSINPRINSSINPRINSSINPRINSSINPRINSSLNPRINSSINPKINSSINPRINSSINPKLNTSLNPRFNRSYGGPYLYNTKLSQEAFVVKANEKVDLIFGPDSELISILVSANDQIKTEFNLNNEWIGYFVKASDQVWLRYDQNNEWVGFLV</sequence>
<dbReference type="AlphaFoldDB" id="A0A1I5AF53"/>
<dbReference type="PANTHER" id="PTHR44826:SF16">
    <property type="entry name" value="GP152 PROTEIN"/>
    <property type="match status" value="1"/>
</dbReference>
<dbReference type="EMBL" id="FOUR01000011">
    <property type="protein sequence ID" value="SFN61065.1"/>
    <property type="molecule type" value="Genomic_DNA"/>
</dbReference>
<evidence type="ECO:0000313" key="1">
    <source>
        <dbReference type="EMBL" id="SFN61065.1"/>
    </source>
</evidence>